<organism evidence="3 4">
    <name type="scientific">Paenibacillus campinasensis</name>
    <dbReference type="NCBI Taxonomy" id="66347"/>
    <lineage>
        <taxon>Bacteria</taxon>
        <taxon>Bacillati</taxon>
        <taxon>Bacillota</taxon>
        <taxon>Bacilli</taxon>
        <taxon>Bacillales</taxon>
        <taxon>Paenibacillaceae</taxon>
        <taxon>Paenibacillus</taxon>
    </lineage>
</organism>
<feature type="domain" description="Peptidase M56" evidence="2">
    <location>
        <begin position="11"/>
        <end position="291"/>
    </location>
</feature>
<keyword evidence="1" id="KW-0812">Transmembrane</keyword>
<gene>
    <name evidence="3" type="ORF">GNP94_21285</name>
</gene>
<dbReference type="CDD" id="cd07341">
    <property type="entry name" value="M56_BlaR1_MecR1_like"/>
    <property type="match status" value="1"/>
</dbReference>
<feature type="transmembrane region" description="Helical" evidence="1">
    <location>
        <begin position="302"/>
        <end position="324"/>
    </location>
</feature>
<proteinExistence type="predicted"/>
<feature type="transmembrane region" description="Helical" evidence="1">
    <location>
        <begin position="36"/>
        <end position="59"/>
    </location>
</feature>
<protein>
    <recommendedName>
        <fullName evidence="2">Peptidase M56 domain-containing protein</fullName>
    </recommendedName>
</protein>
<dbReference type="InterPro" id="IPR052173">
    <property type="entry name" value="Beta-lactam_resp_regulator"/>
</dbReference>
<sequence length="438" mass="48909">MSVLFSLLMSTFVGSVLWIILSSIRPVTQKMFSQTWHYYTCLIPVFFFLGGTEMMNRIIPYVRSVFSNSSLFRTTVTDIELLPYIPPEPTTANISSLMRPFVGSLLQLEHMASVVMAIWIAGIVAFLAVGIRRYWVFKRSILQGSREWKSTKDAAVRVIISPQATAPMVMGFMKPMVVLPDARFEDKELSMILAHELMHVKRRDLLVKLAVLLANAIHWFNPAVYSLNKQIHIDCELSCDEKVVQAMDTEDRRLYGQTLLSMLEYGVMQKNVVGVSHLSSPKQEMKRRLGNLMSVKKTKKSMVVLSLVASITLVSGGGFAANVAEAAVSAASINDLRDGGSNVTLIRDDGTTLSFDKHGNVVPVAPRDKPRELTTDEVVERIRLHIEKGIAVPEGYVTYLKNKGKIDTLSTLFEGMSKIDIFTQDGIISHPKNDLLNP</sequence>
<dbReference type="Pfam" id="PF05569">
    <property type="entry name" value="Peptidase_M56"/>
    <property type="match status" value="1"/>
</dbReference>
<accession>A0ABW9T6J9</accession>
<evidence type="ECO:0000259" key="2">
    <source>
        <dbReference type="Pfam" id="PF05569"/>
    </source>
</evidence>
<name>A0ABW9T6J9_9BACL</name>
<keyword evidence="1" id="KW-1133">Transmembrane helix</keyword>
<feature type="transmembrane region" description="Helical" evidence="1">
    <location>
        <begin position="111"/>
        <end position="131"/>
    </location>
</feature>
<keyword evidence="4" id="KW-1185">Reference proteome</keyword>
<evidence type="ECO:0000313" key="4">
    <source>
        <dbReference type="Proteomes" id="UP000435177"/>
    </source>
</evidence>
<feature type="transmembrane region" description="Helical" evidence="1">
    <location>
        <begin position="6"/>
        <end position="24"/>
    </location>
</feature>
<evidence type="ECO:0000256" key="1">
    <source>
        <dbReference type="SAM" id="Phobius"/>
    </source>
</evidence>
<dbReference type="RefSeq" id="WP_155618941.1">
    <property type="nucleotide sequence ID" value="NZ_WOAA01000028.1"/>
</dbReference>
<evidence type="ECO:0000313" key="3">
    <source>
        <dbReference type="EMBL" id="MUG68512.1"/>
    </source>
</evidence>
<dbReference type="EMBL" id="WOAA01000028">
    <property type="protein sequence ID" value="MUG68512.1"/>
    <property type="molecule type" value="Genomic_DNA"/>
</dbReference>
<keyword evidence="1" id="KW-0472">Membrane</keyword>
<dbReference type="InterPro" id="IPR008756">
    <property type="entry name" value="Peptidase_M56"/>
</dbReference>
<reference evidence="3 4" key="1">
    <citation type="submission" date="2019-11" db="EMBL/GenBank/DDBJ databases">
        <title>Draft genome sequences of five Paenibacillus species of dairy origin.</title>
        <authorList>
            <person name="Olajide A.M."/>
            <person name="Chen S."/>
            <person name="Lapointe G."/>
        </authorList>
    </citation>
    <scope>NUCLEOTIDE SEQUENCE [LARGE SCALE GENOMIC DNA]</scope>
    <source>
        <strain evidence="3 4">3CS1</strain>
    </source>
</reference>
<comment type="caution">
    <text evidence="3">The sequence shown here is derived from an EMBL/GenBank/DDBJ whole genome shotgun (WGS) entry which is preliminary data.</text>
</comment>
<dbReference type="Proteomes" id="UP000435177">
    <property type="component" value="Unassembled WGS sequence"/>
</dbReference>
<dbReference type="PANTHER" id="PTHR34978">
    <property type="entry name" value="POSSIBLE SENSOR-TRANSDUCER PROTEIN BLAR"/>
    <property type="match status" value="1"/>
</dbReference>
<dbReference type="PANTHER" id="PTHR34978:SF3">
    <property type="entry name" value="SLR0241 PROTEIN"/>
    <property type="match status" value="1"/>
</dbReference>